<comment type="subcellular location">
    <subcellularLocation>
        <location evidence="7">Cytoplasm</location>
    </subcellularLocation>
</comment>
<dbReference type="InterPro" id="IPR012340">
    <property type="entry name" value="NA-bd_OB-fold"/>
</dbReference>
<dbReference type="EMBL" id="CP001778">
    <property type="protein sequence ID" value="ADD42203.1"/>
    <property type="molecule type" value="Genomic_DNA"/>
</dbReference>
<keyword evidence="5 7" id="KW-0648">Protein biosynthesis</keyword>
<dbReference type="InterPro" id="IPR045864">
    <property type="entry name" value="aa-tRNA-synth_II/BPL/LPL"/>
</dbReference>
<dbReference type="InterPro" id="IPR004365">
    <property type="entry name" value="NA-bd_OB_tRNA"/>
</dbReference>
<evidence type="ECO:0000256" key="3">
    <source>
        <dbReference type="ARBA" id="ARBA00022741"/>
    </source>
</evidence>
<evidence type="ECO:0000256" key="2">
    <source>
        <dbReference type="ARBA" id="ARBA00022598"/>
    </source>
</evidence>
<feature type="binding site" evidence="7">
    <location>
        <position position="910"/>
    </location>
    <ligand>
        <name>ATP</name>
        <dbReference type="ChEBI" id="CHEBI:30616"/>
    </ligand>
</feature>
<gene>
    <name evidence="7" type="primary">aspS</name>
    <name evidence="11" type="ordered locus">Snas_2521</name>
</gene>
<dbReference type="CDD" id="cd04317">
    <property type="entry name" value="EcAspRS_like_N"/>
    <property type="match status" value="1"/>
</dbReference>
<feature type="transmembrane region" description="Helical" evidence="9">
    <location>
        <begin position="360"/>
        <end position="381"/>
    </location>
</feature>
<dbReference type="NCBIfam" id="NF001750">
    <property type="entry name" value="PRK00476.1"/>
    <property type="match status" value="1"/>
</dbReference>
<evidence type="ECO:0000313" key="12">
    <source>
        <dbReference type="Proteomes" id="UP000000844"/>
    </source>
</evidence>
<dbReference type="InterPro" id="IPR036259">
    <property type="entry name" value="MFS_trans_sf"/>
</dbReference>
<protein>
    <recommendedName>
        <fullName evidence="7">Aspartate--tRNA(Asp/Asn) ligase</fullName>
        <ecNumber evidence="7">6.1.1.23</ecNumber>
    </recommendedName>
    <alternativeName>
        <fullName evidence="7">Aspartyl-tRNA synthetase</fullName>
        <shortName evidence="7">AspRS</shortName>
    </alternativeName>
    <alternativeName>
        <fullName evidence="7">Non-discriminating aspartyl-tRNA synthetase</fullName>
        <shortName evidence="7">ND-AspRS</shortName>
    </alternativeName>
</protein>
<dbReference type="InterPro" id="IPR004364">
    <property type="entry name" value="Aa-tRNA-synt_II"/>
</dbReference>
<feature type="binding site" evidence="7">
    <location>
        <begin position="962"/>
        <end position="965"/>
    </location>
    <ligand>
        <name>ATP</name>
        <dbReference type="ChEBI" id="CHEBI:30616"/>
    </ligand>
</feature>
<dbReference type="HOGENOM" id="CLU_296282_0_0_11"/>
<dbReference type="Pfam" id="PF07690">
    <property type="entry name" value="MFS_1"/>
    <property type="match status" value="1"/>
</dbReference>
<feature type="site" description="Important for tRNA non-discrimination" evidence="7">
    <location>
        <position position="510"/>
    </location>
</feature>
<keyword evidence="3 7" id="KW-0547">Nucleotide-binding</keyword>
<dbReference type="PRINTS" id="PR01042">
    <property type="entry name" value="TRNASYNTHASP"/>
</dbReference>
<dbReference type="InterPro" id="IPR047089">
    <property type="entry name" value="Asp-tRNA-ligase_1_N"/>
</dbReference>
<feature type="region of interest" description="Disordered" evidence="8">
    <location>
        <begin position="987"/>
        <end position="1019"/>
    </location>
</feature>
<feature type="binding site" evidence="7">
    <location>
        <position position="657"/>
    </location>
    <ligand>
        <name>ATP</name>
        <dbReference type="ChEBI" id="CHEBI:30616"/>
    </ligand>
</feature>
<feature type="binding site" evidence="7">
    <location>
        <position position="602"/>
    </location>
    <ligand>
        <name>L-aspartate</name>
        <dbReference type="ChEBI" id="CHEBI:29991"/>
    </ligand>
</feature>
<keyword evidence="6 7" id="KW-0030">Aminoacyl-tRNA synthetase</keyword>
<dbReference type="GO" id="GO:0005737">
    <property type="term" value="C:cytoplasm"/>
    <property type="evidence" value="ECO:0007669"/>
    <property type="project" value="UniProtKB-SubCell"/>
</dbReference>
<keyword evidence="2 7" id="KW-0436">Ligase</keyword>
<comment type="similarity">
    <text evidence="1 7">Belongs to the class-II aminoacyl-tRNA synthetase family. Type 1 subfamily.</text>
</comment>
<dbReference type="EC" id="6.1.1.23" evidence="7"/>
<accession>D3Q628</accession>
<evidence type="ECO:0000256" key="5">
    <source>
        <dbReference type="ARBA" id="ARBA00022917"/>
    </source>
</evidence>
<dbReference type="GO" id="GO:0006422">
    <property type="term" value="P:aspartyl-tRNA aminoacylation"/>
    <property type="evidence" value="ECO:0007669"/>
    <property type="project" value="UniProtKB-UniRule"/>
</dbReference>
<dbReference type="KEGG" id="sna:Snas_2521"/>
<dbReference type="Pfam" id="PF00152">
    <property type="entry name" value="tRNA-synt_2"/>
    <property type="match status" value="1"/>
</dbReference>
<feature type="binding site" evidence="7">
    <location>
        <position position="648"/>
    </location>
    <ligand>
        <name>L-aspartate</name>
        <dbReference type="ChEBI" id="CHEBI:29991"/>
    </ligand>
</feature>
<feature type="compositionally biased region" description="Basic and acidic residues" evidence="8">
    <location>
        <begin position="1003"/>
        <end position="1019"/>
    </location>
</feature>
<comment type="subunit">
    <text evidence="7">Homodimer.</text>
</comment>
<comment type="catalytic activity">
    <reaction evidence="7">
        <text>tRNA(Asx) + L-aspartate + ATP = L-aspartyl-tRNA(Asx) + AMP + diphosphate</text>
        <dbReference type="Rhea" id="RHEA:18349"/>
        <dbReference type="Rhea" id="RHEA-COMP:9710"/>
        <dbReference type="Rhea" id="RHEA-COMP:9711"/>
        <dbReference type="ChEBI" id="CHEBI:29991"/>
        <dbReference type="ChEBI" id="CHEBI:30616"/>
        <dbReference type="ChEBI" id="CHEBI:33019"/>
        <dbReference type="ChEBI" id="CHEBI:78442"/>
        <dbReference type="ChEBI" id="CHEBI:78516"/>
        <dbReference type="ChEBI" id="CHEBI:456215"/>
        <dbReference type="EC" id="6.1.1.23"/>
    </reaction>
</comment>
<dbReference type="Gene3D" id="1.20.1250.20">
    <property type="entry name" value="MFS general substrate transporter like domains"/>
    <property type="match status" value="1"/>
</dbReference>
<feature type="transmembrane region" description="Helical" evidence="9">
    <location>
        <begin position="46"/>
        <end position="69"/>
    </location>
</feature>
<dbReference type="NCBIfam" id="TIGR00459">
    <property type="entry name" value="aspS_bact"/>
    <property type="match status" value="1"/>
</dbReference>
<feature type="region of interest" description="Aspartate" evidence="7">
    <location>
        <begin position="626"/>
        <end position="629"/>
    </location>
</feature>
<dbReference type="SUPFAM" id="SSF55261">
    <property type="entry name" value="GAD domain-like"/>
    <property type="match status" value="1"/>
</dbReference>
<dbReference type="SUPFAM" id="SSF55681">
    <property type="entry name" value="Class II aaRS and biotin synthetases"/>
    <property type="match status" value="1"/>
</dbReference>
<feature type="transmembrane region" description="Helical" evidence="9">
    <location>
        <begin position="168"/>
        <end position="187"/>
    </location>
</feature>
<dbReference type="InterPro" id="IPR047090">
    <property type="entry name" value="AspRS_core"/>
</dbReference>
<sequence length="1019" mass="109557">MSLAPYRRVLALPGVKSLLLGGFMARMAYAAMGLSLILYVRFGLELGYFEAGLAGATFVVGGALGSTLWGRVVDRSGLRPVLVITSIGMGAFWLSLVFLPFPVLLGAAFMGGLLNLPVFVVVRQPLAALVPEESRRTAFSLDSTLVEITFMIGPAVATTMAATAAPAVTPIAIGIWAPLSGALLWWINPRTRADHEEVREARPPLRKWLTGPVAAMLIAGIGTTVALAGSDVAIVSLLEHNSEMDQAWIVMSLWAAYSMTGGLVFGTMHRDVNPLVLLAVMGVGTIPLGLLGHWWLVAALLVPAGVVTAPTIAASVDKVSKLVPASVRGEAMGMHGSAMTIGIAVGGPLVGWSVDYLGPQWGFVTAGSGAVVAAIAAAVLMRLGRVRPPQPEPAPATACLTAPGATVRWSPGRFTPVRSSEKPQPGSLHAVYRTYNAGEIRATDIEYPVCLAGWVARRRDHGGVEFIDLRDASGVVQVVFRDGEAAELAKELRDEFCVQVNGVVARRPEGNENPDLPTGEIEIVADKLTILSRAAALPLPIDDHLEVGEDVRLKHRYLDLRRTGPATALRLRSEANRIARNLLHDEGFVEIETPTLTRSTPEGARDFLVPVRLQPGTWYALPQSPQLFKQLLMVSGFERYYQIARCYRDEDFRADRQPEFTQLDIEASFVTEDDVIKLGEKIVAALWKDLAGYELPGPIPLITWHDAMRRYGSDKPDLRFGVELVDLSTYLKGTEFRVFSGALAAGGHVGAVVMPGGASQTRKELDGWQDWAKARGARGLAYVLFDAETGEPRGPVAKNLSEEHLSGLATAVGAKPGDAVFFAASTDTIDAQELLGAARLEIGRRCGLIDTDEWAFCWVVDAPMFGKTDEGWTSLHHPFTSPNSDWARSFQDNPGEALAYAYDIVCNGNEIGGGSIRIHDGDTQRKVFDVLGIDEAEAADKFGFLLEAFKYGPPPHGGIAFGWDRICALLSKADSIREVIAFPKSRGGHDPLTGAPTTITAQQRKEAGVDAKPVVKEAN</sequence>
<evidence type="ECO:0000259" key="10">
    <source>
        <dbReference type="PROSITE" id="PS50862"/>
    </source>
</evidence>
<evidence type="ECO:0000256" key="7">
    <source>
        <dbReference type="HAMAP-Rule" id="MF_00044"/>
    </source>
</evidence>
<dbReference type="GO" id="GO:0004815">
    <property type="term" value="F:aspartate-tRNA ligase activity"/>
    <property type="evidence" value="ECO:0007669"/>
    <property type="project" value="UniProtKB-UniRule"/>
</dbReference>
<dbReference type="Pfam" id="PF01336">
    <property type="entry name" value="tRNA_anti-codon"/>
    <property type="match status" value="1"/>
</dbReference>
<dbReference type="InterPro" id="IPR004524">
    <property type="entry name" value="Asp-tRNA-ligase_1"/>
</dbReference>
<dbReference type="GO" id="GO:0050560">
    <property type="term" value="F:aspartate-tRNA(Asn) ligase activity"/>
    <property type="evidence" value="ECO:0007669"/>
    <property type="project" value="UniProtKB-EC"/>
</dbReference>
<dbReference type="GO" id="GO:0022857">
    <property type="term" value="F:transmembrane transporter activity"/>
    <property type="evidence" value="ECO:0007669"/>
    <property type="project" value="InterPro"/>
</dbReference>
<dbReference type="Gene3D" id="2.40.50.140">
    <property type="entry name" value="Nucleic acid-binding proteins"/>
    <property type="match status" value="1"/>
</dbReference>
<keyword evidence="9" id="KW-0472">Membrane</keyword>
<evidence type="ECO:0000256" key="8">
    <source>
        <dbReference type="SAM" id="MobiDB-lite"/>
    </source>
</evidence>
<organism evidence="11 12">
    <name type="scientific">Stackebrandtia nassauensis (strain DSM 44728 / CIP 108903 / NRRL B-16338 / NBRC 102104 / LLR-40K-21)</name>
    <dbReference type="NCBI Taxonomy" id="446470"/>
    <lineage>
        <taxon>Bacteria</taxon>
        <taxon>Bacillati</taxon>
        <taxon>Actinomycetota</taxon>
        <taxon>Actinomycetes</taxon>
        <taxon>Glycomycetales</taxon>
        <taxon>Glycomycetaceae</taxon>
        <taxon>Stackebrandtia</taxon>
    </lineage>
</organism>
<feature type="transmembrane region" description="Helical" evidence="9">
    <location>
        <begin position="272"/>
        <end position="290"/>
    </location>
</feature>
<proteinExistence type="inferred from homology"/>
<keyword evidence="7" id="KW-0963">Cytoplasm</keyword>
<dbReference type="InterPro" id="IPR011701">
    <property type="entry name" value="MFS"/>
</dbReference>
<feature type="transmembrane region" description="Helical" evidence="9">
    <location>
        <begin position="104"/>
        <end position="122"/>
    </location>
</feature>
<dbReference type="Gene3D" id="3.30.1360.30">
    <property type="entry name" value="GAD-like domain"/>
    <property type="match status" value="1"/>
</dbReference>
<evidence type="ECO:0000313" key="11">
    <source>
        <dbReference type="EMBL" id="ADD42203.1"/>
    </source>
</evidence>
<dbReference type="CDD" id="cd00777">
    <property type="entry name" value="AspRS_core"/>
    <property type="match status" value="1"/>
</dbReference>
<feature type="binding site" evidence="7">
    <location>
        <position position="876"/>
    </location>
    <ligand>
        <name>L-aspartate</name>
        <dbReference type="ChEBI" id="CHEBI:29991"/>
    </ligand>
</feature>
<dbReference type="Pfam" id="PF02938">
    <property type="entry name" value="GAD"/>
    <property type="match status" value="1"/>
</dbReference>
<dbReference type="PANTHER" id="PTHR22594">
    <property type="entry name" value="ASPARTYL/LYSYL-TRNA SYNTHETASE"/>
    <property type="match status" value="1"/>
</dbReference>
<name>D3Q628_STANL</name>
<dbReference type="GO" id="GO:0003676">
    <property type="term" value="F:nucleic acid binding"/>
    <property type="evidence" value="ECO:0007669"/>
    <property type="project" value="InterPro"/>
</dbReference>
<feature type="site" description="Important for tRNA non-discrimination" evidence="7">
    <location>
        <position position="461"/>
    </location>
</feature>
<comment type="function">
    <text evidence="7">Aspartyl-tRNA synthetase with relaxed tRNA specificity since it is able to aspartylate not only its cognate tRNA(Asp) but also tRNA(Asn). Reaction proceeds in two steps: L-aspartate is first activated by ATP to form Asp-AMP and then transferred to the acceptor end of tRNA(Asp/Asn).</text>
</comment>
<feature type="transmembrane region" description="Helical" evidence="9">
    <location>
        <begin position="143"/>
        <end position="162"/>
    </location>
</feature>
<dbReference type="HAMAP" id="MF_00044">
    <property type="entry name" value="Asp_tRNA_synth_type1"/>
    <property type="match status" value="1"/>
</dbReference>
<dbReference type="Proteomes" id="UP000000844">
    <property type="component" value="Chromosome"/>
</dbReference>
<dbReference type="GO" id="GO:0005524">
    <property type="term" value="F:ATP binding"/>
    <property type="evidence" value="ECO:0007669"/>
    <property type="project" value="UniProtKB-UniRule"/>
</dbReference>
<feature type="binding site" evidence="7">
    <location>
        <begin position="648"/>
        <end position="650"/>
    </location>
    <ligand>
        <name>ATP</name>
        <dbReference type="ChEBI" id="CHEBI:30616"/>
    </ligand>
</feature>
<keyword evidence="4 7" id="KW-0067">ATP-binding</keyword>
<evidence type="ECO:0000256" key="9">
    <source>
        <dbReference type="SAM" id="Phobius"/>
    </source>
</evidence>
<dbReference type="PROSITE" id="PS50862">
    <property type="entry name" value="AA_TRNA_LIGASE_II"/>
    <property type="match status" value="1"/>
</dbReference>
<dbReference type="InterPro" id="IPR002312">
    <property type="entry name" value="Asp/Asn-tRNA-synth_IIb"/>
</dbReference>
<dbReference type="InterPro" id="IPR029351">
    <property type="entry name" value="GAD_dom"/>
</dbReference>
<dbReference type="OrthoDB" id="9802326at2"/>
<reference evidence="11 12" key="1">
    <citation type="journal article" date="2009" name="Stand. Genomic Sci.">
        <title>Complete genome sequence of Stackebrandtia nassauensis type strain (LLR-40K-21).</title>
        <authorList>
            <person name="Munk C."/>
            <person name="Lapidus A."/>
            <person name="Copeland A."/>
            <person name="Jando M."/>
            <person name="Mayilraj S."/>
            <person name="Glavina Del Rio T."/>
            <person name="Nolan M."/>
            <person name="Chen F."/>
            <person name="Lucas S."/>
            <person name="Tice H."/>
            <person name="Cheng J.F."/>
            <person name="Han C."/>
            <person name="Detter J.C."/>
            <person name="Bruce D."/>
            <person name="Goodwin L."/>
            <person name="Chain P."/>
            <person name="Pitluck S."/>
            <person name="Goker M."/>
            <person name="Ovchinikova G."/>
            <person name="Pati A."/>
            <person name="Ivanova N."/>
            <person name="Mavromatis K."/>
            <person name="Chen A."/>
            <person name="Palaniappan K."/>
            <person name="Land M."/>
            <person name="Hauser L."/>
            <person name="Chang Y.J."/>
            <person name="Jeffries C.D."/>
            <person name="Bristow J."/>
            <person name="Eisen J.A."/>
            <person name="Markowitz V."/>
            <person name="Hugenholtz P."/>
            <person name="Kyrpides N.C."/>
            <person name="Klenk H.P."/>
        </authorList>
    </citation>
    <scope>NUCLEOTIDE SEQUENCE [LARGE SCALE GENOMIC DNA]</scope>
    <source>
        <strain evidence="12">DSM 44728 / CIP 108903 / NRRL B-16338 / NBRC 102104 / LLR-40K-21</strain>
    </source>
</reference>
<evidence type="ECO:0000256" key="6">
    <source>
        <dbReference type="ARBA" id="ARBA00023146"/>
    </source>
</evidence>
<dbReference type="InterPro" id="IPR006195">
    <property type="entry name" value="aa-tRNA-synth_II"/>
</dbReference>
<feature type="transmembrane region" description="Helical" evidence="9">
    <location>
        <begin position="81"/>
        <end position="98"/>
    </location>
</feature>
<evidence type="ECO:0000256" key="4">
    <source>
        <dbReference type="ARBA" id="ARBA00022840"/>
    </source>
</evidence>
<dbReference type="SUPFAM" id="SSF103473">
    <property type="entry name" value="MFS general substrate transporter"/>
    <property type="match status" value="1"/>
</dbReference>
<feature type="transmembrane region" description="Helical" evidence="9">
    <location>
        <begin position="247"/>
        <end position="265"/>
    </location>
</feature>
<feature type="binding site" evidence="7">
    <location>
        <position position="917"/>
    </location>
    <ligand>
        <name>L-aspartate</name>
        <dbReference type="ChEBI" id="CHEBI:29991"/>
    </ligand>
</feature>
<feature type="transmembrane region" description="Helical" evidence="9">
    <location>
        <begin position="336"/>
        <end position="354"/>
    </location>
</feature>
<evidence type="ECO:0000256" key="1">
    <source>
        <dbReference type="ARBA" id="ARBA00006303"/>
    </source>
</evidence>
<dbReference type="STRING" id="446470.Snas_2521"/>
<dbReference type="InterPro" id="IPR004115">
    <property type="entry name" value="GAD-like_sf"/>
</dbReference>
<keyword evidence="9" id="KW-1133">Transmembrane helix</keyword>
<dbReference type="AlphaFoldDB" id="D3Q628"/>
<dbReference type="Gene3D" id="3.30.930.10">
    <property type="entry name" value="Bira Bifunctional Protein, Domain 2"/>
    <property type="match status" value="1"/>
</dbReference>
<dbReference type="SUPFAM" id="SSF50249">
    <property type="entry name" value="Nucleic acid-binding proteins"/>
    <property type="match status" value="1"/>
</dbReference>
<feature type="transmembrane region" description="Helical" evidence="9">
    <location>
        <begin position="208"/>
        <end position="227"/>
    </location>
</feature>
<keyword evidence="12" id="KW-1185">Reference proteome</keyword>
<dbReference type="eggNOG" id="COG2814">
    <property type="taxonomic scope" value="Bacteria"/>
</dbReference>
<dbReference type="eggNOG" id="COG0173">
    <property type="taxonomic scope" value="Bacteria"/>
</dbReference>
<keyword evidence="9" id="KW-0812">Transmembrane</keyword>
<feature type="domain" description="Aminoacyl-transfer RNA synthetases class-II family profile" evidence="10">
    <location>
        <begin position="569"/>
        <end position="983"/>
    </location>
</feature>
<dbReference type="PANTHER" id="PTHR22594:SF5">
    <property type="entry name" value="ASPARTATE--TRNA LIGASE, MITOCHONDRIAL"/>
    <property type="match status" value="1"/>
</dbReference>